<dbReference type="SUPFAM" id="SSF53474">
    <property type="entry name" value="alpha/beta-Hydrolases"/>
    <property type="match status" value="2"/>
</dbReference>
<dbReference type="Pfam" id="PF20591">
    <property type="entry name" value="DUF6792"/>
    <property type="match status" value="1"/>
</dbReference>
<dbReference type="Gene3D" id="3.40.50.1820">
    <property type="entry name" value="alpha/beta hydrolase"/>
    <property type="match status" value="1"/>
</dbReference>
<keyword evidence="1" id="KW-0175">Coiled coil</keyword>
<reference evidence="3 4" key="1">
    <citation type="journal article" date="2015" name="Genome Announc.">
        <title>Expanding the biotechnology potential of lactobacilli through comparative genomics of 213 strains and associated genera.</title>
        <authorList>
            <person name="Sun Z."/>
            <person name="Harris H.M."/>
            <person name="McCann A."/>
            <person name="Guo C."/>
            <person name="Argimon S."/>
            <person name="Zhang W."/>
            <person name="Yang X."/>
            <person name="Jeffery I.B."/>
            <person name="Cooney J.C."/>
            <person name="Kagawa T.F."/>
            <person name="Liu W."/>
            <person name="Song Y."/>
            <person name="Salvetti E."/>
            <person name="Wrobel A."/>
            <person name="Rasinkangas P."/>
            <person name="Parkhill J."/>
            <person name="Rea M.C."/>
            <person name="O'Sullivan O."/>
            <person name="Ritari J."/>
            <person name="Douillard F.P."/>
            <person name="Paul Ross R."/>
            <person name="Yang R."/>
            <person name="Briner A.E."/>
            <person name="Felis G.E."/>
            <person name="de Vos W.M."/>
            <person name="Barrangou R."/>
            <person name="Klaenhammer T.R."/>
            <person name="Caufield P.W."/>
            <person name="Cui Y."/>
            <person name="Zhang H."/>
            <person name="O'Toole P.W."/>
        </authorList>
    </citation>
    <scope>NUCLEOTIDE SEQUENCE [LARGE SCALE GENOMIC DNA]</scope>
    <source>
        <strain evidence="3 4">DSM 12744</strain>
    </source>
</reference>
<comment type="caution">
    <text evidence="3">The sequence shown here is derived from an EMBL/GenBank/DDBJ whole genome shotgun (WGS) entry which is preliminary data.</text>
</comment>
<dbReference type="AlphaFoldDB" id="A0A0R1N5Y7"/>
<evidence type="ECO:0000259" key="2">
    <source>
        <dbReference type="Pfam" id="PF20591"/>
    </source>
</evidence>
<gene>
    <name evidence="3" type="ORF">FD09_GL001759</name>
</gene>
<keyword evidence="4" id="KW-1185">Reference proteome</keyword>
<dbReference type="STRING" id="1423792.FD09_GL001759"/>
<organism evidence="3 4">
    <name type="scientific">Schleiferilactobacillus perolens DSM 12744</name>
    <dbReference type="NCBI Taxonomy" id="1423792"/>
    <lineage>
        <taxon>Bacteria</taxon>
        <taxon>Bacillati</taxon>
        <taxon>Bacillota</taxon>
        <taxon>Bacilli</taxon>
        <taxon>Lactobacillales</taxon>
        <taxon>Lactobacillaceae</taxon>
        <taxon>Schleiferilactobacillus</taxon>
    </lineage>
</organism>
<sequence>MSTAALMAASIQMDQLALRYERAFFDLHTCVPLADNPVQADRMWQSIDQTREKLTALEKEKEQLLTDLTHYFQQPPTDFSAAQHAVLATAVQNALPASSLPRQMIELVGARLNWRNGDSAPLDVINQLAKGIGLSLPTQLRALAALLGSSTLAADPVYFQARSQPFESGGLIHQRSFLFAAIDAQYKKANYNQLTPEAFWQWLLWATSGIYGIPVKVYSARALIPEAAATGLSADAVVLFPPQAAPEAYFLFKGTENVQHDDEPVHLATALAHPLAAMDSNFVEAYRDWRYNVQAVLLGEDSSDSQIDMAQRFITQVAAQLPDETRRFGIGHSLGGHLVQSLQLIYHSFTAGYTLNPAPVQLRQVQQIAPDRFTPAEWDQLFAATSRGIANATDEPLLARTLQDPALAMTNEGFAQDFTRLFYRLRFNVYVGTYYAVRRPQYQYPFITHIDDYLSPAEIQFAANTLGNFFKKTASDQDNQSLSWQIVNYMREWSETTHLPASKRLKYRRDYIRYLEATGWLSTEPQMSRRALPSWLTSRLSDSRLQMFRRIRFDMLELAVFFHIIDGIKFFFLDE</sequence>
<dbReference type="PATRIC" id="fig|1423792.3.peg.1784"/>
<dbReference type="EMBL" id="AZEC01000003">
    <property type="protein sequence ID" value="KRL13732.1"/>
    <property type="molecule type" value="Genomic_DNA"/>
</dbReference>
<proteinExistence type="predicted"/>
<protein>
    <recommendedName>
        <fullName evidence="2">DUF6792 domain-containing protein</fullName>
    </recommendedName>
</protein>
<dbReference type="OrthoDB" id="2712710at2"/>
<evidence type="ECO:0000313" key="3">
    <source>
        <dbReference type="EMBL" id="KRL13732.1"/>
    </source>
</evidence>
<dbReference type="InterPro" id="IPR046742">
    <property type="entry name" value="DUF6792"/>
</dbReference>
<dbReference type="Proteomes" id="UP000051330">
    <property type="component" value="Unassembled WGS sequence"/>
</dbReference>
<name>A0A0R1N5Y7_9LACO</name>
<dbReference type="InterPro" id="IPR029058">
    <property type="entry name" value="AB_hydrolase_fold"/>
</dbReference>
<feature type="domain" description="DUF6792" evidence="2">
    <location>
        <begin position="284"/>
        <end position="368"/>
    </location>
</feature>
<evidence type="ECO:0000256" key="1">
    <source>
        <dbReference type="SAM" id="Coils"/>
    </source>
</evidence>
<accession>A0A0R1N5Y7</accession>
<feature type="coiled-coil region" evidence="1">
    <location>
        <begin position="47"/>
        <end position="74"/>
    </location>
</feature>
<evidence type="ECO:0000313" key="4">
    <source>
        <dbReference type="Proteomes" id="UP000051330"/>
    </source>
</evidence>
<dbReference type="RefSeq" id="WP_057818575.1">
    <property type="nucleotide sequence ID" value="NZ_AZEC01000003.1"/>
</dbReference>